<name>A0A8C2TVD5_COTJA</name>
<dbReference type="InterPro" id="IPR045860">
    <property type="entry name" value="Snake_toxin-like_sf"/>
</dbReference>
<dbReference type="SUPFAM" id="SSF57302">
    <property type="entry name" value="Snake toxin-like"/>
    <property type="match status" value="1"/>
</dbReference>
<evidence type="ECO:0000313" key="1">
    <source>
        <dbReference type="Ensembl" id="ENSCJPP00005019454.1"/>
    </source>
</evidence>
<accession>A0A8C2TVD5</accession>
<dbReference type="GeneTree" id="ENSGT00940000162933"/>
<dbReference type="AlphaFoldDB" id="A0A8C2TVD5"/>
<reference evidence="1" key="3">
    <citation type="submission" date="2025-09" db="UniProtKB">
        <authorList>
            <consortium name="Ensembl"/>
        </authorList>
    </citation>
    <scope>IDENTIFICATION</scope>
</reference>
<evidence type="ECO:0008006" key="3">
    <source>
        <dbReference type="Google" id="ProtNLM"/>
    </source>
</evidence>
<dbReference type="Proteomes" id="UP000694412">
    <property type="component" value="Chromosome 16"/>
</dbReference>
<dbReference type="Ensembl" id="ENSCJPT00005026949.1">
    <property type="protein sequence ID" value="ENSCJPP00005019454.1"/>
    <property type="gene ID" value="ENSCJPG00005015763.1"/>
</dbReference>
<keyword evidence="2" id="KW-1185">Reference proteome</keyword>
<dbReference type="Gene3D" id="2.10.60.10">
    <property type="entry name" value="CD59"/>
    <property type="match status" value="1"/>
</dbReference>
<protein>
    <recommendedName>
        <fullName evidence="3">UPAR/Ly6 domain-containing protein</fullName>
    </recommendedName>
</protein>
<evidence type="ECO:0000313" key="2">
    <source>
        <dbReference type="Proteomes" id="UP000694412"/>
    </source>
</evidence>
<organism evidence="1 2">
    <name type="scientific">Coturnix japonica</name>
    <name type="common">Japanese quail</name>
    <name type="synonym">Coturnix coturnix japonica</name>
    <dbReference type="NCBI Taxonomy" id="93934"/>
    <lineage>
        <taxon>Eukaryota</taxon>
        <taxon>Metazoa</taxon>
        <taxon>Chordata</taxon>
        <taxon>Craniata</taxon>
        <taxon>Vertebrata</taxon>
        <taxon>Euteleostomi</taxon>
        <taxon>Archelosauria</taxon>
        <taxon>Archosauria</taxon>
        <taxon>Dinosauria</taxon>
        <taxon>Saurischia</taxon>
        <taxon>Theropoda</taxon>
        <taxon>Coelurosauria</taxon>
        <taxon>Aves</taxon>
        <taxon>Neognathae</taxon>
        <taxon>Galloanserae</taxon>
        <taxon>Galliformes</taxon>
        <taxon>Phasianidae</taxon>
        <taxon>Perdicinae</taxon>
        <taxon>Coturnix</taxon>
    </lineage>
</organism>
<proteinExistence type="predicted"/>
<sequence length="136" mass="15552">MEVVVGPYGDLDLWGRCCLLYGENRLKTLQNWAENPIDFFLFPLSVEALRCKVCKYKIPYFGCFHGANETTCERREKCAVIKTSLGKVTLYYQQGCTSALNCGRERASDAESRLTSRYSCCETDLCNEDWDEDPTD</sequence>
<reference evidence="1" key="2">
    <citation type="submission" date="2025-08" db="UniProtKB">
        <authorList>
            <consortium name="Ensembl"/>
        </authorList>
    </citation>
    <scope>IDENTIFICATION</scope>
</reference>
<reference evidence="1" key="1">
    <citation type="submission" date="2015-11" db="EMBL/GenBank/DDBJ databases">
        <authorList>
            <consortium name="International Coturnix japonica Genome Analysis Consortium"/>
            <person name="Warren W."/>
            <person name="Burt D.W."/>
            <person name="Antin P.B."/>
            <person name="Lanford R."/>
            <person name="Gros J."/>
            <person name="Wilson R.K."/>
        </authorList>
    </citation>
    <scope>NUCLEOTIDE SEQUENCE [LARGE SCALE GENOMIC DNA]</scope>
</reference>
<dbReference type="GO" id="GO:0030154">
    <property type="term" value="P:cell differentiation"/>
    <property type="evidence" value="ECO:0007669"/>
    <property type="project" value="UniProtKB-ARBA"/>
</dbReference>